<proteinExistence type="predicted"/>
<dbReference type="AlphaFoldDB" id="A0A0F9JZ73"/>
<evidence type="ECO:0000313" key="1">
    <source>
        <dbReference type="EMBL" id="KKM15178.1"/>
    </source>
</evidence>
<gene>
    <name evidence="1" type="ORF">LCGC14_1698690</name>
</gene>
<reference evidence="1" key="1">
    <citation type="journal article" date="2015" name="Nature">
        <title>Complex archaea that bridge the gap between prokaryotes and eukaryotes.</title>
        <authorList>
            <person name="Spang A."/>
            <person name="Saw J.H."/>
            <person name="Jorgensen S.L."/>
            <person name="Zaremba-Niedzwiedzka K."/>
            <person name="Martijn J."/>
            <person name="Lind A.E."/>
            <person name="van Eijk R."/>
            <person name="Schleper C."/>
            <person name="Guy L."/>
            <person name="Ettema T.J."/>
        </authorList>
    </citation>
    <scope>NUCLEOTIDE SEQUENCE</scope>
</reference>
<comment type="caution">
    <text evidence="1">The sequence shown here is derived from an EMBL/GenBank/DDBJ whole genome shotgun (WGS) entry which is preliminary data.</text>
</comment>
<name>A0A0F9JZ73_9ZZZZ</name>
<dbReference type="EMBL" id="LAZR01014968">
    <property type="protein sequence ID" value="KKM15178.1"/>
    <property type="molecule type" value="Genomic_DNA"/>
</dbReference>
<sequence length="54" mass="6159">MTDLEQMQATVIRLYERRESIDAQLFMAKEQVVRLLAAPPKEESDGKPDDIPAN</sequence>
<protein>
    <submittedName>
        <fullName evidence="1">Uncharacterized protein</fullName>
    </submittedName>
</protein>
<organism evidence="1">
    <name type="scientific">marine sediment metagenome</name>
    <dbReference type="NCBI Taxonomy" id="412755"/>
    <lineage>
        <taxon>unclassified sequences</taxon>
        <taxon>metagenomes</taxon>
        <taxon>ecological metagenomes</taxon>
    </lineage>
</organism>
<accession>A0A0F9JZ73</accession>